<dbReference type="InterPro" id="IPR038727">
    <property type="entry name" value="NadR/Ttd14_AAA_dom"/>
</dbReference>
<accession>A0ABW4R845</accession>
<name>A0ABW4R845_9RHOB</name>
<comment type="caution">
    <text evidence="2">The sequence shown here is derived from an EMBL/GenBank/DDBJ whole genome shotgun (WGS) entry which is preliminary data.</text>
</comment>
<dbReference type="SUPFAM" id="SSF52540">
    <property type="entry name" value="P-loop containing nucleoside triphosphate hydrolases"/>
    <property type="match status" value="1"/>
</dbReference>
<gene>
    <name evidence="2" type="ORF">ACFSCT_11795</name>
</gene>
<feature type="domain" description="NadR/Ttd14 AAA" evidence="1">
    <location>
        <begin position="6"/>
        <end position="169"/>
    </location>
</feature>
<dbReference type="InterPro" id="IPR027417">
    <property type="entry name" value="P-loop_NTPase"/>
</dbReference>
<keyword evidence="3" id="KW-1185">Reference proteome</keyword>
<dbReference type="Gene3D" id="3.40.50.300">
    <property type="entry name" value="P-loop containing nucleotide triphosphate hydrolases"/>
    <property type="match status" value="1"/>
</dbReference>
<evidence type="ECO:0000259" key="1">
    <source>
        <dbReference type="Pfam" id="PF13521"/>
    </source>
</evidence>
<evidence type="ECO:0000313" key="3">
    <source>
        <dbReference type="Proteomes" id="UP001597213"/>
    </source>
</evidence>
<dbReference type="Pfam" id="PF13521">
    <property type="entry name" value="AAA_28"/>
    <property type="match status" value="1"/>
</dbReference>
<dbReference type="EMBL" id="JBHUEN010000032">
    <property type="protein sequence ID" value="MFD1882397.1"/>
    <property type="molecule type" value="Genomic_DNA"/>
</dbReference>
<dbReference type="RefSeq" id="WP_379142989.1">
    <property type="nucleotide sequence ID" value="NZ_JBHUEN010000032.1"/>
</dbReference>
<organism evidence="2 3">
    <name type="scientific">Paracoccus pacificus</name>
    <dbReference type="NCBI Taxonomy" id="1463598"/>
    <lineage>
        <taxon>Bacteria</taxon>
        <taxon>Pseudomonadati</taxon>
        <taxon>Pseudomonadota</taxon>
        <taxon>Alphaproteobacteria</taxon>
        <taxon>Rhodobacterales</taxon>
        <taxon>Paracoccaceae</taxon>
        <taxon>Paracoccus</taxon>
    </lineage>
</organism>
<sequence>MSDRLFVVTGAPGAGKTSLINALSRQGLSAMPEAGRAIIQDQVRIGGHALPWADRALFAELMLAWDMRSHRAAGALAGPVLMDRGIPDIVGYLTLCGLSVPAHVRAAAEGCAYNRRVFLAPHWDAIFATDAERKQNRAEAVATEKVMRDTYARLGYQIVELPRAPIAARADFVLRHL</sequence>
<evidence type="ECO:0000313" key="2">
    <source>
        <dbReference type="EMBL" id="MFD1882397.1"/>
    </source>
</evidence>
<protein>
    <submittedName>
        <fullName evidence="2">AAA family ATPase</fullName>
    </submittedName>
</protein>
<reference evidence="3" key="1">
    <citation type="journal article" date="2019" name="Int. J. Syst. Evol. Microbiol.">
        <title>The Global Catalogue of Microorganisms (GCM) 10K type strain sequencing project: providing services to taxonomists for standard genome sequencing and annotation.</title>
        <authorList>
            <consortium name="The Broad Institute Genomics Platform"/>
            <consortium name="The Broad Institute Genome Sequencing Center for Infectious Disease"/>
            <person name="Wu L."/>
            <person name="Ma J."/>
        </authorList>
    </citation>
    <scope>NUCLEOTIDE SEQUENCE [LARGE SCALE GENOMIC DNA]</scope>
    <source>
        <strain evidence="3">CCUG 56029</strain>
    </source>
</reference>
<proteinExistence type="predicted"/>
<dbReference type="Proteomes" id="UP001597213">
    <property type="component" value="Unassembled WGS sequence"/>
</dbReference>